<accession>A0ABQ1P8R3</accession>
<evidence type="ECO:0000256" key="1">
    <source>
        <dbReference type="ARBA" id="ARBA00004141"/>
    </source>
</evidence>
<dbReference type="Proteomes" id="UP000597761">
    <property type="component" value="Unassembled WGS sequence"/>
</dbReference>
<dbReference type="PANTHER" id="PTHR20855:SF3">
    <property type="entry name" value="LD03007P"/>
    <property type="match status" value="1"/>
</dbReference>
<feature type="transmembrane region" description="Helical" evidence="5">
    <location>
        <begin position="198"/>
        <end position="219"/>
    </location>
</feature>
<evidence type="ECO:0000256" key="3">
    <source>
        <dbReference type="ARBA" id="ARBA00022989"/>
    </source>
</evidence>
<sequence>MDAAVDTVAGLLEKPRLRGWIHLGMTPLALAAGIVLIALAPTAATRWASAVFALTGVLLFGTSATYHRGNWAPRTRLLLKRLDHANISLVIAGTYTPIAVTLLRPDRGAVLLGVIWTLAVAGVIFRVVWTHAPRWLYVPIYVLLGLVAVLYLGEFWAINPAVTILIAVGGIAYIVGAVCYGFKRPNFSRDWFGFHEVFHVLTVVGFTCHFVGIMMAVLASR</sequence>
<evidence type="ECO:0000313" key="7">
    <source>
        <dbReference type="Proteomes" id="UP000597761"/>
    </source>
</evidence>
<evidence type="ECO:0000256" key="4">
    <source>
        <dbReference type="ARBA" id="ARBA00023136"/>
    </source>
</evidence>
<evidence type="ECO:0000313" key="6">
    <source>
        <dbReference type="EMBL" id="GGC92545.1"/>
    </source>
</evidence>
<reference evidence="7" key="1">
    <citation type="journal article" date="2019" name="Int. J. Syst. Evol. Microbiol.">
        <title>The Global Catalogue of Microorganisms (GCM) 10K type strain sequencing project: providing services to taxonomists for standard genome sequencing and annotation.</title>
        <authorList>
            <consortium name="The Broad Institute Genomics Platform"/>
            <consortium name="The Broad Institute Genome Sequencing Center for Infectious Disease"/>
            <person name="Wu L."/>
            <person name="Ma J."/>
        </authorList>
    </citation>
    <scope>NUCLEOTIDE SEQUENCE [LARGE SCALE GENOMIC DNA]</scope>
    <source>
        <strain evidence="7">CGMCC 1.15480</strain>
    </source>
</reference>
<organism evidence="6 7">
    <name type="scientific">Tersicoccus solisilvae</name>
    <dbReference type="NCBI Taxonomy" id="1882339"/>
    <lineage>
        <taxon>Bacteria</taxon>
        <taxon>Bacillati</taxon>
        <taxon>Actinomycetota</taxon>
        <taxon>Actinomycetes</taxon>
        <taxon>Micrococcales</taxon>
        <taxon>Micrococcaceae</taxon>
        <taxon>Tersicoccus</taxon>
    </lineage>
</organism>
<dbReference type="GO" id="GO:0003677">
    <property type="term" value="F:DNA binding"/>
    <property type="evidence" value="ECO:0007669"/>
    <property type="project" value="UniProtKB-KW"/>
</dbReference>
<gene>
    <name evidence="6" type="ORF">GCM10011512_19510</name>
</gene>
<feature type="transmembrane region" description="Helical" evidence="5">
    <location>
        <begin position="47"/>
        <end position="66"/>
    </location>
</feature>
<keyword evidence="2 5" id="KW-0812">Transmembrane</keyword>
<keyword evidence="6" id="KW-0238">DNA-binding</keyword>
<dbReference type="InterPro" id="IPR004254">
    <property type="entry name" value="AdipoR/HlyIII-related"/>
</dbReference>
<protein>
    <submittedName>
        <fullName evidence="6">DNA-binding protein</fullName>
    </submittedName>
</protein>
<keyword evidence="4 5" id="KW-0472">Membrane</keyword>
<dbReference type="PANTHER" id="PTHR20855">
    <property type="entry name" value="ADIPOR/PROGESTIN RECEPTOR-RELATED"/>
    <property type="match status" value="1"/>
</dbReference>
<feature type="transmembrane region" description="Helical" evidence="5">
    <location>
        <begin position="164"/>
        <end position="183"/>
    </location>
</feature>
<comment type="caution">
    <text evidence="6">The sequence shown here is derived from an EMBL/GenBank/DDBJ whole genome shotgun (WGS) entry which is preliminary data.</text>
</comment>
<dbReference type="Pfam" id="PF03006">
    <property type="entry name" value="HlyIII"/>
    <property type="match status" value="1"/>
</dbReference>
<comment type="subcellular location">
    <subcellularLocation>
        <location evidence="1">Membrane</location>
        <topology evidence="1">Multi-pass membrane protein</topology>
    </subcellularLocation>
</comment>
<keyword evidence="3 5" id="KW-1133">Transmembrane helix</keyword>
<proteinExistence type="predicted"/>
<evidence type="ECO:0000256" key="2">
    <source>
        <dbReference type="ARBA" id="ARBA00022692"/>
    </source>
</evidence>
<dbReference type="EMBL" id="BMJI01000011">
    <property type="protein sequence ID" value="GGC92545.1"/>
    <property type="molecule type" value="Genomic_DNA"/>
</dbReference>
<feature type="transmembrane region" description="Helical" evidence="5">
    <location>
        <begin position="86"/>
        <end position="103"/>
    </location>
</feature>
<keyword evidence="7" id="KW-1185">Reference proteome</keyword>
<feature type="transmembrane region" description="Helical" evidence="5">
    <location>
        <begin position="135"/>
        <end position="152"/>
    </location>
</feature>
<feature type="transmembrane region" description="Helical" evidence="5">
    <location>
        <begin position="110"/>
        <end position="129"/>
    </location>
</feature>
<name>A0ABQ1P8R3_9MICC</name>
<feature type="transmembrane region" description="Helical" evidence="5">
    <location>
        <begin position="20"/>
        <end position="40"/>
    </location>
</feature>
<evidence type="ECO:0000256" key="5">
    <source>
        <dbReference type="SAM" id="Phobius"/>
    </source>
</evidence>